<name>A0ABV8T0Y3_9GAMM</name>
<dbReference type="Proteomes" id="UP001595904">
    <property type="component" value="Unassembled WGS sequence"/>
</dbReference>
<accession>A0ABV8T0Y3</accession>
<dbReference type="RefSeq" id="WP_380602685.1">
    <property type="nucleotide sequence ID" value="NZ_JBHSDU010000014.1"/>
</dbReference>
<organism evidence="1 2">
    <name type="scientific">Steroidobacter flavus</name>
    <dbReference type="NCBI Taxonomy" id="1842136"/>
    <lineage>
        <taxon>Bacteria</taxon>
        <taxon>Pseudomonadati</taxon>
        <taxon>Pseudomonadota</taxon>
        <taxon>Gammaproteobacteria</taxon>
        <taxon>Steroidobacterales</taxon>
        <taxon>Steroidobacteraceae</taxon>
        <taxon>Steroidobacter</taxon>
    </lineage>
</organism>
<sequence>MQNQLRARSRIDRLTLIDEDDKSSSPSYFEWREQTIRMQAFKPVAKAQPKANSLVRLFRRFA</sequence>
<proteinExistence type="predicted"/>
<dbReference type="EMBL" id="JBHSDU010000014">
    <property type="protein sequence ID" value="MFC4312897.1"/>
    <property type="molecule type" value="Genomic_DNA"/>
</dbReference>
<keyword evidence="2" id="KW-1185">Reference proteome</keyword>
<evidence type="ECO:0000313" key="1">
    <source>
        <dbReference type="EMBL" id="MFC4312897.1"/>
    </source>
</evidence>
<gene>
    <name evidence="1" type="ORF">ACFPN2_27685</name>
</gene>
<comment type="caution">
    <text evidence="1">The sequence shown here is derived from an EMBL/GenBank/DDBJ whole genome shotgun (WGS) entry which is preliminary data.</text>
</comment>
<evidence type="ECO:0000313" key="2">
    <source>
        <dbReference type="Proteomes" id="UP001595904"/>
    </source>
</evidence>
<protein>
    <submittedName>
        <fullName evidence="1">Uncharacterized protein</fullName>
    </submittedName>
</protein>
<reference evidence="2" key="1">
    <citation type="journal article" date="2019" name="Int. J. Syst. Evol. Microbiol.">
        <title>The Global Catalogue of Microorganisms (GCM) 10K type strain sequencing project: providing services to taxonomists for standard genome sequencing and annotation.</title>
        <authorList>
            <consortium name="The Broad Institute Genomics Platform"/>
            <consortium name="The Broad Institute Genome Sequencing Center for Infectious Disease"/>
            <person name="Wu L."/>
            <person name="Ma J."/>
        </authorList>
    </citation>
    <scope>NUCLEOTIDE SEQUENCE [LARGE SCALE GENOMIC DNA]</scope>
    <source>
        <strain evidence="2">CGMCC 1.10759</strain>
    </source>
</reference>